<dbReference type="RefSeq" id="WP_218563854.1">
    <property type="nucleotide sequence ID" value="NZ_UGQE01000004.1"/>
</dbReference>
<dbReference type="AlphaFoldDB" id="A0A378R8P0"/>
<dbReference type="PANTHER" id="PTHR36849:SF1">
    <property type="entry name" value="CYTOPLASMIC PROTEIN"/>
    <property type="match status" value="1"/>
</dbReference>
<dbReference type="PANTHER" id="PTHR36849">
    <property type="entry name" value="CYTOPLASMIC PROTEIN-RELATED"/>
    <property type="match status" value="1"/>
</dbReference>
<protein>
    <submittedName>
        <fullName evidence="1">Uncharacterized conserved protein</fullName>
    </submittedName>
</protein>
<gene>
    <name evidence="1" type="ORF">NCTC10293_01978</name>
</gene>
<dbReference type="Proteomes" id="UP000255279">
    <property type="component" value="Unassembled WGS sequence"/>
</dbReference>
<proteinExistence type="predicted"/>
<dbReference type="EMBL" id="UGQE01000004">
    <property type="protein sequence ID" value="STZ14385.1"/>
    <property type="molecule type" value="Genomic_DNA"/>
</dbReference>
<reference evidence="1 2" key="1">
    <citation type="submission" date="2018-06" db="EMBL/GenBank/DDBJ databases">
        <authorList>
            <consortium name="Pathogen Informatics"/>
            <person name="Doyle S."/>
        </authorList>
    </citation>
    <scope>NUCLEOTIDE SEQUENCE [LARGE SCALE GENOMIC DNA]</scope>
    <source>
        <strain evidence="1 2">NCTC10293</strain>
    </source>
</reference>
<sequence length="132" mass="15102">MGIYVQRIYDFIKMPTDEKPAVFIDRLYPRGVQKAHFARLLWLKSAAPSHELRQWFHRSTDEHAFATFSKLYTQELTAPEALQALAHIKKLHKTHGDIWLITAVKDVARSHIPVLLAVLGEKSSEKSAKNPS</sequence>
<evidence type="ECO:0000313" key="2">
    <source>
        <dbReference type="Proteomes" id="UP000255279"/>
    </source>
</evidence>
<name>A0A378R8P0_9GAMM</name>
<evidence type="ECO:0000313" key="1">
    <source>
        <dbReference type="EMBL" id="STZ14385.1"/>
    </source>
</evidence>
<accession>A0A378R8P0</accession>
<organism evidence="1 2">
    <name type="scientific">Moraxella caviae</name>
    <dbReference type="NCBI Taxonomy" id="34060"/>
    <lineage>
        <taxon>Bacteria</taxon>
        <taxon>Pseudomonadati</taxon>
        <taxon>Pseudomonadota</taxon>
        <taxon>Gammaproteobacteria</taxon>
        <taxon>Moraxellales</taxon>
        <taxon>Moraxellaceae</taxon>
        <taxon>Moraxella</taxon>
    </lineage>
</organism>
<dbReference type="Pfam" id="PF22752">
    <property type="entry name" value="DUF488-N3i"/>
    <property type="match status" value="1"/>
</dbReference>
<dbReference type="InterPro" id="IPR052552">
    <property type="entry name" value="YeaO-like"/>
</dbReference>